<dbReference type="RefSeq" id="WP_425463894.1">
    <property type="nucleotide sequence ID" value="NZ_QTTN01000008.1"/>
</dbReference>
<accession>A0A3D9SD12</accession>
<name>A0A3D9SD12_9BACL</name>
<dbReference type="EMBL" id="QTTN01000008">
    <property type="protein sequence ID" value="REE88699.1"/>
    <property type="molecule type" value="Genomic_DNA"/>
</dbReference>
<dbReference type="AlphaFoldDB" id="A0A3D9SD12"/>
<comment type="caution">
    <text evidence="2">The sequence shown here is derived from an EMBL/GenBank/DDBJ whole genome shotgun (WGS) entry which is preliminary data.</text>
</comment>
<dbReference type="Proteomes" id="UP000256304">
    <property type="component" value="Unassembled WGS sequence"/>
</dbReference>
<dbReference type="InterPro" id="IPR025341">
    <property type="entry name" value="DUF4247"/>
</dbReference>
<feature type="region of interest" description="Disordered" evidence="1">
    <location>
        <begin position="146"/>
        <end position="246"/>
    </location>
</feature>
<proteinExistence type="predicted"/>
<gene>
    <name evidence="2" type="ORF">A8990_108196</name>
</gene>
<evidence type="ECO:0000256" key="1">
    <source>
        <dbReference type="SAM" id="MobiDB-lite"/>
    </source>
</evidence>
<dbReference type="Pfam" id="PF14042">
    <property type="entry name" value="DUF4247"/>
    <property type="match status" value="1"/>
</dbReference>
<keyword evidence="3" id="KW-1185">Reference proteome</keyword>
<evidence type="ECO:0000313" key="2">
    <source>
        <dbReference type="EMBL" id="REE88699.1"/>
    </source>
</evidence>
<reference evidence="2 3" key="1">
    <citation type="submission" date="2018-08" db="EMBL/GenBank/DDBJ databases">
        <title>Genomic Encyclopedia of Type Strains, Phase III (KMG-III): the genomes of soil and plant-associated and newly described type strains.</title>
        <authorList>
            <person name="Whitman W."/>
        </authorList>
    </citation>
    <scope>NUCLEOTIDE SEQUENCE [LARGE SCALE GENOMIC DNA]</scope>
    <source>
        <strain evidence="2 3">CGMCC 1.10966</strain>
    </source>
</reference>
<organism evidence="2 3">
    <name type="scientific">Paenibacillus taihuensis</name>
    <dbReference type="NCBI Taxonomy" id="1156355"/>
    <lineage>
        <taxon>Bacteria</taxon>
        <taxon>Bacillati</taxon>
        <taxon>Bacillota</taxon>
        <taxon>Bacilli</taxon>
        <taxon>Bacillales</taxon>
        <taxon>Paenibacillaceae</taxon>
        <taxon>Paenibacillus</taxon>
    </lineage>
</organism>
<evidence type="ECO:0000313" key="3">
    <source>
        <dbReference type="Proteomes" id="UP000256304"/>
    </source>
</evidence>
<sequence length="246" mass="27488">MRINRSYLIKILLVISLIFPLLAACGIEETIQEKYPLESVNGSGSQTSYVYRAAGVSVPEVAKALIDESKPQQQSAEKTDHMFLVYSDKIIHLQQDAKKPEDTLVEVDTKEYVRNNYSSSFLQGYLLASLLSDLFDNGRYGQGSYRGYYDRDKYKPNTGNYHAPSAQEKKAIPPMTVNRTGSIFKRSKNADTSRVGEGGLFNKAPPKSSGKITRGSDSGKKSSWFTPPKKSKPKTRVGFGRVSRRR</sequence>
<dbReference type="PROSITE" id="PS51257">
    <property type="entry name" value="PROKAR_LIPOPROTEIN"/>
    <property type="match status" value="1"/>
</dbReference>
<protein>
    <submittedName>
        <fullName evidence="2">Uncharacterized protein DUF4247</fullName>
    </submittedName>
</protein>